<evidence type="ECO:0000256" key="7">
    <source>
        <dbReference type="SAM" id="Coils"/>
    </source>
</evidence>
<gene>
    <name evidence="10" type="ORF">Adt_01277</name>
</gene>
<dbReference type="Pfam" id="PF00488">
    <property type="entry name" value="MutS_V"/>
    <property type="match status" value="1"/>
</dbReference>
<keyword evidence="3" id="KW-0378">Hydrolase</keyword>
<dbReference type="GO" id="GO:0016787">
    <property type="term" value="F:hydrolase activity"/>
    <property type="evidence" value="ECO:0007669"/>
    <property type="project" value="UniProtKB-KW"/>
</dbReference>
<dbReference type="SMART" id="SM00534">
    <property type="entry name" value="MUTSac"/>
    <property type="match status" value="1"/>
</dbReference>
<evidence type="ECO:0000313" key="11">
    <source>
        <dbReference type="Proteomes" id="UP001604336"/>
    </source>
</evidence>
<feature type="coiled-coil region" evidence="7">
    <location>
        <begin position="134"/>
        <end position="234"/>
    </location>
</feature>
<reference evidence="11" key="1">
    <citation type="submission" date="2024-07" db="EMBL/GenBank/DDBJ databases">
        <title>Two chromosome-level genome assemblies of Korean endemic species Abeliophyllum distichum and Forsythia ovata (Oleaceae).</title>
        <authorList>
            <person name="Jang H."/>
        </authorList>
    </citation>
    <scope>NUCLEOTIDE SEQUENCE [LARGE SCALE GENOMIC DNA]</scope>
</reference>
<feature type="compositionally biased region" description="Polar residues" evidence="8">
    <location>
        <begin position="32"/>
        <end position="41"/>
    </location>
</feature>
<keyword evidence="5" id="KW-0694">RNA-binding</keyword>
<name>A0ABD1VSE1_9LAMI</name>
<dbReference type="EMBL" id="JBFOLK010000001">
    <property type="protein sequence ID" value="KAL2540299.1"/>
    <property type="molecule type" value="Genomic_DNA"/>
</dbReference>
<dbReference type="InterPro" id="IPR046893">
    <property type="entry name" value="MSSS"/>
</dbReference>
<keyword evidence="1" id="KW-0699">rRNA-binding</keyword>
<dbReference type="Gene3D" id="3.40.50.300">
    <property type="entry name" value="P-loop containing nucleotide triphosphate hydrolases"/>
    <property type="match status" value="1"/>
</dbReference>
<dbReference type="GO" id="GO:0030983">
    <property type="term" value="F:mismatched DNA binding"/>
    <property type="evidence" value="ECO:0007669"/>
    <property type="project" value="UniProtKB-UniRule"/>
</dbReference>
<keyword evidence="2" id="KW-0547">Nucleotide-binding</keyword>
<dbReference type="GO" id="GO:0005524">
    <property type="term" value="F:ATP binding"/>
    <property type="evidence" value="ECO:0007669"/>
    <property type="project" value="UniProtKB-UniRule"/>
</dbReference>
<dbReference type="Pfam" id="PF24851">
    <property type="entry name" value="DUF7725"/>
    <property type="match status" value="1"/>
</dbReference>
<evidence type="ECO:0000256" key="1">
    <source>
        <dbReference type="ARBA" id="ARBA00022730"/>
    </source>
</evidence>
<evidence type="ECO:0000256" key="6">
    <source>
        <dbReference type="ARBA" id="ARBA00023125"/>
    </source>
</evidence>
<dbReference type="InterPro" id="IPR056142">
    <property type="entry name" value="DUF7725"/>
</dbReference>
<evidence type="ECO:0000256" key="8">
    <source>
        <dbReference type="SAM" id="MobiDB-lite"/>
    </source>
</evidence>
<dbReference type="InterPro" id="IPR000432">
    <property type="entry name" value="DNA_mismatch_repair_MutS_C"/>
</dbReference>
<feature type="compositionally biased region" description="Polar residues" evidence="8">
    <location>
        <begin position="452"/>
        <end position="467"/>
    </location>
</feature>
<keyword evidence="4" id="KW-0067">ATP-binding</keyword>
<evidence type="ECO:0000259" key="9">
    <source>
        <dbReference type="PROSITE" id="PS00486"/>
    </source>
</evidence>
<feature type="region of interest" description="Disordered" evidence="8">
    <location>
        <begin position="1"/>
        <end position="45"/>
    </location>
</feature>
<dbReference type="Proteomes" id="UP001604336">
    <property type="component" value="Unassembled WGS sequence"/>
</dbReference>
<feature type="domain" description="DNA mismatch repair proteins mutS family" evidence="9">
    <location>
        <begin position="1393"/>
        <end position="1409"/>
    </location>
</feature>
<dbReference type="InterPro" id="IPR027417">
    <property type="entry name" value="P-loop_NTPase"/>
</dbReference>
<evidence type="ECO:0000256" key="2">
    <source>
        <dbReference type="ARBA" id="ARBA00022741"/>
    </source>
</evidence>
<comment type="caution">
    <text evidence="10">The sequence shown here is derived from an EMBL/GenBank/DDBJ whole genome shotgun (WGS) entry which is preliminary data.</text>
</comment>
<dbReference type="SUPFAM" id="SSF52540">
    <property type="entry name" value="P-loop containing nucleoside triphosphate hydrolases"/>
    <property type="match status" value="1"/>
</dbReference>
<evidence type="ECO:0000313" key="10">
    <source>
        <dbReference type="EMBL" id="KAL2540299.1"/>
    </source>
</evidence>
<protein>
    <submittedName>
        <fullName evidence="10">DNA-MISMATCH-REPAIR-2 domain-containing protein</fullName>
    </submittedName>
</protein>
<feature type="compositionally biased region" description="Polar residues" evidence="8">
    <location>
        <begin position="313"/>
        <end position="362"/>
    </location>
</feature>
<feature type="region of interest" description="Disordered" evidence="8">
    <location>
        <begin position="312"/>
        <end position="364"/>
    </location>
</feature>
<evidence type="ECO:0000256" key="3">
    <source>
        <dbReference type="ARBA" id="ARBA00022801"/>
    </source>
</evidence>
<organism evidence="10 11">
    <name type="scientific">Abeliophyllum distichum</name>
    <dbReference type="NCBI Taxonomy" id="126358"/>
    <lineage>
        <taxon>Eukaryota</taxon>
        <taxon>Viridiplantae</taxon>
        <taxon>Streptophyta</taxon>
        <taxon>Embryophyta</taxon>
        <taxon>Tracheophyta</taxon>
        <taxon>Spermatophyta</taxon>
        <taxon>Magnoliopsida</taxon>
        <taxon>eudicotyledons</taxon>
        <taxon>Gunneridae</taxon>
        <taxon>Pentapetalae</taxon>
        <taxon>asterids</taxon>
        <taxon>lamiids</taxon>
        <taxon>Lamiales</taxon>
        <taxon>Oleaceae</taxon>
        <taxon>Forsythieae</taxon>
        <taxon>Abeliophyllum</taxon>
    </lineage>
</organism>
<proteinExistence type="predicted"/>
<dbReference type="GO" id="GO:0019843">
    <property type="term" value="F:rRNA binding"/>
    <property type="evidence" value="ECO:0007669"/>
    <property type="project" value="UniProtKB-KW"/>
</dbReference>
<dbReference type="GO" id="GO:0006281">
    <property type="term" value="P:DNA repair"/>
    <property type="evidence" value="ECO:0007669"/>
    <property type="project" value="UniProtKB-KW"/>
</dbReference>
<dbReference type="PROSITE" id="PS00486">
    <property type="entry name" value="DNA_MISMATCH_REPAIR_2"/>
    <property type="match status" value="1"/>
</dbReference>
<dbReference type="PANTHER" id="PTHR35766">
    <property type="entry name" value="OS08G0543600 PROTEIN"/>
    <property type="match status" value="1"/>
</dbReference>
<evidence type="ECO:0000256" key="4">
    <source>
        <dbReference type="ARBA" id="ARBA00022840"/>
    </source>
</evidence>
<sequence>MEAAVGAAAARGVSLPVSSSSMPSRKEWRAVSEQSVRSSTEVELERSNLEQSDERLIYEVQQGREPTDVDFCSIAIDGGSENDILQQRLHTVLKQREQLQHMEIELRAQVIAKSNIMELQSTFDVQIKEHANANIKLQEQLHKRGQQLHELERKIEEKERELNAIRLDNEAAWAKEDLLREQSKELQSYRREMDNSEAERVHHIKQIHDLQEHIQEKERQFIELQEEHRIAQEAIHFKDEQLREAQAWITRAQEMDALHSTTNQSLQAELRERTEQCNQLWLGCHRQFGELERFHLHVQQLQLELADVREKNGSVSDGSHVSQTNSKDASQLGQSNGNQLEVNENGTVSGNSGSLQNGSAESAVSFPAGGTVSVQADHVHGVPFAPSLLGMPPYLPPGQMSALHPFMMHQPGVSHSLQSNVTQSHFHSLSAMTSPQHWQNQQALSDGGQHMPTHNQHPLQTEPNFSRENSNYDYEVSVNGQVLHSNYLDVNISRGMEPDSVVSSSNEEGQVFQSLNKGYLVGEESQQSLQQISSQFQNILQLDPPGHNNETKDKNVNPVTDHGLEGKSLVMEQPSSDVNASSTEAPNHALNFRETTKNAASGAAPSDTFVSAAQKNIYVVGKPPEISLLDERSLLACIVRTIGSGGRTRISSTLPNRLGKMLAPLNWHDYKKKYGKLDDFVASHPELFVIEEDYIRLREGAQEIIAATATVAKIAAAAATAPSSHSSPLPSVAVTPMAQFHRLKKFPQMQNQHVNGVGDVSNIKILSRPKDQMEANGFEIGQGQTVQLTVGNGMKTDNYDFPQNKFTSGGSPGTSMVGKLPGRVEQRLRDVMQIKEGMVGCSDQLGTTLVRGNFVSTTASNQSIQFRFATPPIFLCKNLAPAAVSHFGNTDIINNTRPSVILDSLRVLQWDQLCDAVASFAGTSLGKQATKEQLWTLNKTYEQSVRLLEETNAAVEMHKYGAMMDFSGIDISLVKTGIQCAGRGFPVSGNEAMALVALLQFADALQLNVKAATKEDSDWYQRFMPLSGMIMELVVSQSLVKFIQQLIDEDGSVKDSASSTLRQARDQVRFLEKKLYQLLESMIRNEVKETSILEVSNIDGRWCIKSGADIRPSFEGLLLSSGSGGGSIVEPLSAVPLNDELQRAMASVAKAEAEVLLKITNKMQMDLSDIEHVFNVMIHMDTINARARYSLSFDGSCPELYLPQDKDSRLTADALPEDKTLLTSQRTQGKWTLYMPKAYHPLLLQQHRHDLHKAMKDVSNANAELRRRKQQGGNVMWKEKTSLNISSLQMQVAKLKQAPPVPFDIFIARNTKVVVITGPNTGGKTICLKTVGLAAMMAKSGLYVLSSEPVKIPWFDSVFADIGDEQSLSQSLSTFSGHLKQISEIKSHSSNQSLVLLDEVGAGTNPLEGAALGMSLLESFAETDALLTIATTHHGELKTLKYSNNAFENACMEFDEVNLKPTYRILWGIPGRSNAINIAERLGIPNEILDNARELYGAASAEINEIIVDMERSKQNFNEKNHEAQHHLMLSKDLHQKLLRTRKKIVEHSIEQRYRMMQEASEAAAAARSILHKKLRKYRSFPNQPTEVMTAENNRHNSTFNDHSTSPEENEIPAANGTVELMNNTMQLVAENRRELPNVGDTVNVPSLNKKATVLKVEPSKGEIVVIAGNMKLKLKLSDVVT</sequence>
<dbReference type="PANTHER" id="PTHR35766:SF1">
    <property type="entry name" value="OS08G0543600 PROTEIN"/>
    <property type="match status" value="1"/>
</dbReference>
<dbReference type="Pfam" id="PF20297">
    <property type="entry name" value="MSSS"/>
    <property type="match status" value="1"/>
</dbReference>
<accession>A0ABD1VSE1</accession>
<feature type="coiled-coil region" evidence="7">
    <location>
        <begin position="1244"/>
        <end position="1298"/>
    </location>
</feature>
<keyword evidence="11" id="KW-1185">Reference proteome</keyword>
<dbReference type="FunFam" id="3.40.50.300:FF:000830">
    <property type="entry name" value="Endonuclease MutS2"/>
    <property type="match status" value="1"/>
</dbReference>
<feature type="coiled-coil region" evidence="7">
    <location>
        <begin position="1054"/>
        <end position="1081"/>
    </location>
</feature>
<feature type="compositionally biased region" description="Low complexity" evidence="8">
    <location>
        <begin position="1"/>
        <end position="23"/>
    </location>
</feature>
<keyword evidence="7" id="KW-0175">Coiled coil</keyword>
<evidence type="ECO:0000256" key="5">
    <source>
        <dbReference type="ARBA" id="ARBA00022884"/>
    </source>
</evidence>
<keyword evidence="6" id="KW-0238">DNA-binding</keyword>
<feature type="region of interest" description="Disordered" evidence="8">
    <location>
        <begin position="439"/>
        <end position="467"/>
    </location>
</feature>